<reference evidence="1" key="1">
    <citation type="journal article" date="2014" name="BMC Genomics">
        <title>Characterizing the developmental transcriptome of the oriental fruit fly, Bactrocera dorsalis (Diptera: Tephritidae) through comparative genomic analysis with Drosophila melanogaster utilizing modENCODE datasets.</title>
        <authorList>
            <person name="Geib S.M."/>
            <person name="Calla B."/>
            <person name="Hall B."/>
            <person name="Hou S."/>
            <person name="Manoukis N.C."/>
        </authorList>
    </citation>
    <scope>NUCLEOTIDE SEQUENCE</scope>
    <source>
        <strain evidence="1">Punador</strain>
    </source>
</reference>
<name>A0A034UX46_BACDO</name>
<accession>A0A034UX46</accession>
<organism evidence="1">
    <name type="scientific">Bactrocera dorsalis</name>
    <name type="common">Oriental fruit fly</name>
    <name type="synonym">Dacus dorsalis</name>
    <dbReference type="NCBI Taxonomy" id="27457"/>
    <lineage>
        <taxon>Eukaryota</taxon>
        <taxon>Metazoa</taxon>
        <taxon>Ecdysozoa</taxon>
        <taxon>Arthropoda</taxon>
        <taxon>Hexapoda</taxon>
        <taxon>Insecta</taxon>
        <taxon>Pterygota</taxon>
        <taxon>Neoptera</taxon>
        <taxon>Endopterygota</taxon>
        <taxon>Diptera</taxon>
        <taxon>Brachycera</taxon>
        <taxon>Muscomorpha</taxon>
        <taxon>Tephritoidea</taxon>
        <taxon>Tephritidae</taxon>
        <taxon>Bactrocera</taxon>
        <taxon>Bactrocera</taxon>
    </lineage>
</organism>
<evidence type="ECO:0000313" key="1">
    <source>
        <dbReference type="EMBL" id="JAC35546.1"/>
    </source>
</evidence>
<dbReference type="AlphaFoldDB" id="A0A034UX46"/>
<sequence>MWTPDFLLHAISTLGKMLPLALVKKEYEAKRVIHTLMEYLLMVQKQLLSQKKELGKSSMRNLVESLLSLESSTTFTETTVTMETSSWILNSYAENFQGPSCSSRSMATTTSLSMTAVIPTTLVDVHSTMSSQTSKSIEDMLEESFTLESSYIIF</sequence>
<proteinExistence type="predicted"/>
<protein>
    <submittedName>
        <fullName evidence="1">Uncharacterized protein</fullName>
    </submittedName>
</protein>
<dbReference type="EMBL" id="GAKP01023412">
    <property type="protein sequence ID" value="JAC35546.1"/>
    <property type="molecule type" value="Transcribed_RNA"/>
</dbReference>